<feature type="region of interest" description="Disordered" evidence="1">
    <location>
        <begin position="245"/>
        <end position="266"/>
    </location>
</feature>
<reference evidence="4 5" key="1">
    <citation type="journal article" date="2024" name="Plant Biotechnol. J.">
        <title>Dendrobium thyrsiflorum genome and its molecular insights into genes involved in important horticultural traits.</title>
        <authorList>
            <person name="Chen B."/>
            <person name="Wang J.Y."/>
            <person name="Zheng P.J."/>
            <person name="Li K.L."/>
            <person name="Liang Y.M."/>
            <person name="Chen X.F."/>
            <person name="Zhang C."/>
            <person name="Zhao X."/>
            <person name="He X."/>
            <person name="Zhang G.Q."/>
            <person name="Liu Z.J."/>
            <person name="Xu Q."/>
        </authorList>
    </citation>
    <scope>NUCLEOTIDE SEQUENCE [LARGE SCALE GENOMIC DNA]</scope>
    <source>
        <strain evidence="4">GZMU011</strain>
    </source>
</reference>
<feature type="compositionally biased region" description="Low complexity" evidence="1">
    <location>
        <begin position="303"/>
        <end position="316"/>
    </location>
</feature>
<evidence type="ECO:0000313" key="4">
    <source>
        <dbReference type="EMBL" id="KAL0924110.1"/>
    </source>
</evidence>
<sequence>MAGPSSSNPWFSSKDASSRSFKEVLAGSSSSLKLDFVHSTFKGTPALILDDSVVSKLAAPFTITLVGKFMLRRPNLDIIRKLFVNLKLSGSFSFGLLDPRHIAIQLNNDLDYSRIFARRTYYIMGCQMRLLKWTPDFDVREESPIVPVWVCFPNLRLHFFNNQVLFALASFFGRPLQTDQATSNLSRPSVARVLVELDVSKKFPKKIWIGSELNGKSKARATSEAAGTLHSQEPIIDRLNLEREEGGAHTQIAPSTEGKPLEGNFSMLPEDNIQEIRDEQLLDTMSQDGTKEKEMADANTDKNSSNPPMLPNSSPLNVQVIPEDEIRDEGEFVTSPMQMANEDVLGTKGKATSDNWDAPLHPNNQIVGMNRLWLKLKRLKFKIQWWNRIKKKSFENKRQLLNTFWMVIKILSTFTLWSRIIEPQEASIKSVMRMGILLRDNWFDKHSVDQAFYSTSNSKIKVSYFISDSNWDGPKLRDFIPDNIAQDIMNIPFNLDMEDKLVCDLVYKGCGVPYYLVFGLGVAAGLFWFCFNLVFGDYFHLLLLLFVHFFPLAVPSFSNVGLDYFPGGFLAVEIGLCFCSLWLWLMFCCWWFCSKMGELFFCCGFFFGSLCGPAWGFSPKVSLAVLRRFCSGSLLWVSLLFFPWSQVLVATSAGRGCAFEIFAAFAFFFFGCSSLCTIECS</sequence>
<feature type="region of interest" description="Disordered" evidence="1">
    <location>
        <begin position="290"/>
        <end position="316"/>
    </location>
</feature>
<dbReference type="InterPro" id="IPR040256">
    <property type="entry name" value="At4g02000-like"/>
</dbReference>
<protein>
    <recommendedName>
        <fullName evidence="3">DUF4283 domain-containing protein</fullName>
    </recommendedName>
</protein>
<organism evidence="4 5">
    <name type="scientific">Dendrobium thyrsiflorum</name>
    <name type="common">Pinecone-like raceme dendrobium</name>
    <name type="synonym">Orchid</name>
    <dbReference type="NCBI Taxonomy" id="117978"/>
    <lineage>
        <taxon>Eukaryota</taxon>
        <taxon>Viridiplantae</taxon>
        <taxon>Streptophyta</taxon>
        <taxon>Embryophyta</taxon>
        <taxon>Tracheophyta</taxon>
        <taxon>Spermatophyta</taxon>
        <taxon>Magnoliopsida</taxon>
        <taxon>Liliopsida</taxon>
        <taxon>Asparagales</taxon>
        <taxon>Orchidaceae</taxon>
        <taxon>Epidendroideae</taxon>
        <taxon>Malaxideae</taxon>
        <taxon>Dendrobiinae</taxon>
        <taxon>Dendrobium</taxon>
    </lineage>
</organism>
<comment type="caution">
    <text evidence="4">The sequence shown here is derived from an EMBL/GenBank/DDBJ whole genome shotgun (WGS) entry which is preliminary data.</text>
</comment>
<dbReference type="EMBL" id="JANQDX010000005">
    <property type="protein sequence ID" value="KAL0924110.1"/>
    <property type="molecule type" value="Genomic_DNA"/>
</dbReference>
<dbReference type="Proteomes" id="UP001552299">
    <property type="component" value="Unassembled WGS sequence"/>
</dbReference>
<feature type="transmembrane region" description="Helical" evidence="2">
    <location>
        <begin position="569"/>
        <end position="592"/>
    </location>
</feature>
<dbReference type="AlphaFoldDB" id="A0ABD0VHA1"/>
<feature type="transmembrane region" description="Helical" evidence="2">
    <location>
        <begin position="624"/>
        <end position="645"/>
    </location>
</feature>
<feature type="transmembrane region" description="Helical" evidence="2">
    <location>
        <begin position="512"/>
        <end position="531"/>
    </location>
</feature>
<dbReference type="InterPro" id="IPR025558">
    <property type="entry name" value="DUF4283"/>
</dbReference>
<gene>
    <name evidence="4" type="ORF">M5K25_004918</name>
</gene>
<dbReference type="PANTHER" id="PTHR31286:SF179">
    <property type="entry name" value="RNASE H TYPE-1 DOMAIN-CONTAINING PROTEIN"/>
    <property type="match status" value="1"/>
</dbReference>
<evidence type="ECO:0000256" key="2">
    <source>
        <dbReference type="SAM" id="Phobius"/>
    </source>
</evidence>
<feature type="transmembrane region" description="Helical" evidence="2">
    <location>
        <begin position="657"/>
        <end position="678"/>
    </location>
</feature>
<evidence type="ECO:0000259" key="3">
    <source>
        <dbReference type="Pfam" id="PF14111"/>
    </source>
</evidence>
<keyword evidence="2" id="KW-0472">Membrane</keyword>
<keyword evidence="2" id="KW-1133">Transmembrane helix</keyword>
<evidence type="ECO:0000256" key="1">
    <source>
        <dbReference type="SAM" id="MobiDB-lite"/>
    </source>
</evidence>
<dbReference type="Pfam" id="PF14111">
    <property type="entry name" value="DUF4283"/>
    <property type="match status" value="1"/>
</dbReference>
<proteinExistence type="predicted"/>
<feature type="compositionally biased region" description="Basic and acidic residues" evidence="1">
    <location>
        <begin position="290"/>
        <end position="300"/>
    </location>
</feature>
<name>A0ABD0VHA1_DENTH</name>
<accession>A0ABD0VHA1</accession>
<feature type="transmembrane region" description="Helical" evidence="2">
    <location>
        <begin position="599"/>
        <end position="618"/>
    </location>
</feature>
<keyword evidence="2" id="KW-0812">Transmembrane</keyword>
<keyword evidence="5" id="KW-1185">Reference proteome</keyword>
<dbReference type="PANTHER" id="PTHR31286">
    <property type="entry name" value="GLYCINE-RICH CELL WALL STRUCTURAL PROTEIN 1.8-LIKE"/>
    <property type="match status" value="1"/>
</dbReference>
<feature type="domain" description="DUF4283" evidence="3">
    <location>
        <begin position="64"/>
        <end position="139"/>
    </location>
</feature>
<evidence type="ECO:0000313" key="5">
    <source>
        <dbReference type="Proteomes" id="UP001552299"/>
    </source>
</evidence>
<feature type="transmembrane region" description="Helical" evidence="2">
    <location>
        <begin position="538"/>
        <end position="557"/>
    </location>
</feature>